<keyword evidence="2" id="KW-1185">Reference proteome</keyword>
<sequence length="941" mass="99939">MNGSAQIDFADVRYQPQSTADGNSDEASESTQSTRAAFLLNVGRTCNASLGNLGMGLIVALSGVALLDLGEIYDSNLAAVSQLITSRCIGGLIGSLIGGKLYDTYNTQLISIAMMSLTCVTVLMIPLSGYLALAHVVVFFEGLSQGAFGTGANVWIMKMWPRNSSPALQAFHLAFGVGCLLAPLIAKPFLSTPNDGSTNSTIPAVNVTSNDTDVGPMSLLLESENGTAADDDQHRSNVHYAFGIASGFQLFLVISMAALYFIDGASFKTGRTNALDVPALEGDQGSRARRRFSRMTLAMLSAYVCVYVAIEVTTSQMLPAFAVKCDLRFSKSLASQLAAVYFSCFAASRLAAALITIKVSAFHVLVVSHVVLVITATVLLGWGSSNAIALWSASALAGIAQGPLNAAMTAWVAAHINISNKMMSIVVVTGGIGSLSPPLLVGQFMDTNPNVFANSGALKHNFSARVQLWLNLGRTCNVSLGNLGMGLITALAGVALLDLAEIYGTDIPHVSHLITTRSVGGLLGSLLGGKLYDTYNTQVTSILMLLLTSVTVLMVPLCQVLLIAHVVVFFMGLSLGAFGTGSNVWIINMWPEDSSPALHIFHFAFAVGSLVAPLIAKPFLSPGTIGGGNFTYFPQQVSDLDHGFEPTSNATGNMSSEVTMTLPDTETPAFDMGQSRIYYAFAVVSAFYLLLVFSMTLLYCIDNSDFRREPARGRRDGNGANPNGQPGVRYSRTSLALLSVYECVYVALECTTSQMLTTFAVMSNLRFSKVDASRVVAMYFSFFAASRLVAALVALKVSSLVTLIFTHGILVTTAAVMVVWGSDNALVLWVGSAITGFGQGPLKAAIVAWTAEYITISNKMMSVVVVTGSIGNLAPALLVGQFIEDNPDSFLYVSLSAVLLSLLIFLGMYVYMGRRRPVKPHADVQTAGDVKKAVDSTYLFE</sequence>
<organism evidence="1 2">
    <name type="scientific">Hyalomma asiaticum</name>
    <name type="common">Tick</name>
    <dbReference type="NCBI Taxonomy" id="266040"/>
    <lineage>
        <taxon>Eukaryota</taxon>
        <taxon>Metazoa</taxon>
        <taxon>Ecdysozoa</taxon>
        <taxon>Arthropoda</taxon>
        <taxon>Chelicerata</taxon>
        <taxon>Arachnida</taxon>
        <taxon>Acari</taxon>
        <taxon>Parasitiformes</taxon>
        <taxon>Ixodida</taxon>
        <taxon>Ixodoidea</taxon>
        <taxon>Ixodidae</taxon>
        <taxon>Hyalomminae</taxon>
        <taxon>Hyalomma</taxon>
    </lineage>
</organism>
<evidence type="ECO:0000313" key="1">
    <source>
        <dbReference type="EMBL" id="KAH6943375.1"/>
    </source>
</evidence>
<reference evidence="1" key="1">
    <citation type="submission" date="2020-05" db="EMBL/GenBank/DDBJ databases">
        <title>Large-scale comparative analyses of tick genomes elucidate their genetic diversity and vector capacities.</title>
        <authorList>
            <person name="Jia N."/>
            <person name="Wang J."/>
            <person name="Shi W."/>
            <person name="Du L."/>
            <person name="Sun Y."/>
            <person name="Zhan W."/>
            <person name="Jiang J."/>
            <person name="Wang Q."/>
            <person name="Zhang B."/>
            <person name="Ji P."/>
            <person name="Sakyi L.B."/>
            <person name="Cui X."/>
            <person name="Yuan T."/>
            <person name="Jiang B."/>
            <person name="Yang W."/>
            <person name="Lam T.T.-Y."/>
            <person name="Chang Q."/>
            <person name="Ding S."/>
            <person name="Wang X."/>
            <person name="Zhu J."/>
            <person name="Ruan X."/>
            <person name="Zhao L."/>
            <person name="Wei J."/>
            <person name="Que T."/>
            <person name="Du C."/>
            <person name="Cheng J."/>
            <person name="Dai P."/>
            <person name="Han X."/>
            <person name="Huang E."/>
            <person name="Gao Y."/>
            <person name="Liu J."/>
            <person name="Shao H."/>
            <person name="Ye R."/>
            <person name="Li L."/>
            <person name="Wei W."/>
            <person name="Wang X."/>
            <person name="Wang C."/>
            <person name="Yang T."/>
            <person name="Huo Q."/>
            <person name="Li W."/>
            <person name="Guo W."/>
            <person name="Chen H."/>
            <person name="Zhou L."/>
            <person name="Ni X."/>
            <person name="Tian J."/>
            <person name="Zhou Y."/>
            <person name="Sheng Y."/>
            <person name="Liu T."/>
            <person name="Pan Y."/>
            <person name="Xia L."/>
            <person name="Li J."/>
            <person name="Zhao F."/>
            <person name="Cao W."/>
        </authorList>
    </citation>
    <scope>NUCLEOTIDE SEQUENCE</scope>
    <source>
        <strain evidence="1">Hyas-2018</strain>
    </source>
</reference>
<gene>
    <name evidence="1" type="ORF">HPB50_020533</name>
</gene>
<dbReference type="Proteomes" id="UP000821845">
    <property type="component" value="Chromosome 10"/>
</dbReference>
<comment type="caution">
    <text evidence="1">The sequence shown here is derived from an EMBL/GenBank/DDBJ whole genome shotgun (WGS) entry which is preliminary data.</text>
</comment>
<accession>A0ACB7T8X2</accession>
<protein>
    <submittedName>
        <fullName evidence="1">Uncharacterized protein</fullName>
    </submittedName>
</protein>
<dbReference type="EMBL" id="CM023490">
    <property type="protein sequence ID" value="KAH6943375.1"/>
    <property type="molecule type" value="Genomic_DNA"/>
</dbReference>
<evidence type="ECO:0000313" key="2">
    <source>
        <dbReference type="Proteomes" id="UP000821845"/>
    </source>
</evidence>
<proteinExistence type="predicted"/>
<name>A0ACB7T8X2_HYAAI</name>